<organism evidence="1">
    <name type="scientific">Nothobranchius pienaari</name>
    <dbReference type="NCBI Taxonomy" id="704102"/>
    <lineage>
        <taxon>Eukaryota</taxon>
        <taxon>Metazoa</taxon>
        <taxon>Chordata</taxon>
        <taxon>Craniata</taxon>
        <taxon>Vertebrata</taxon>
        <taxon>Euteleostomi</taxon>
        <taxon>Actinopterygii</taxon>
        <taxon>Neopterygii</taxon>
        <taxon>Teleostei</taxon>
        <taxon>Neoteleostei</taxon>
        <taxon>Acanthomorphata</taxon>
        <taxon>Ovalentaria</taxon>
        <taxon>Atherinomorphae</taxon>
        <taxon>Cyprinodontiformes</taxon>
        <taxon>Nothobranchiidae</taxon>
        <taxon>Nothobranchius</taxon>
    </lineage>
</organism>
<evidence type="ECO:0000313" key="1">
    <source>
        <dbReference type="EMBL" id="SBR62138.1"/>
    </source>
</evidence>
<proteinExistence type="predicted"/>
<accession>A0A1A8MZ62</accession>
<name>A0A1A8MZ62_9TELE</name>
<feature type="non-terminal residue" evidence="1">
    <location>
        <position position="1"/>
    </location>
</feature>
<reference evidence="1" key="2">
    <citation type="submission" date="2016-06" db="EMBL/GenBank/DDBJ databases">
        <title>The genome of a short-lived fish provides insights into sex chromosome evolution and the genetic control of aging.</title>
        <authorList>
            <person name="Reichwald K."/>
            <person name="Felder M."/>
            <person name="Petzold A."/>
            <person name="Koch P."/>
            <person name="Groth M."/>
            <person name="Platzer M."/>
        </authorList>
    </citation>
    <scope>NUCLEOTIDE SEQUENCE</scope>
    <source>
        <tissue evidence="1">Brain</tissue>
    </source>
</reference>
<gene>
    <name evidence="1" type="primary">C23H20ORF112</name>
</gene>
<dbReference type="EMBL" id="HAEF01020979">
    <property type="protein sequence ID" value="SBR62138.1"/>
    <property type="molecule type" value="Transcribed_RNA"/>
</dbReference>
<sequence length="79" mass="9125">SVCGGDRLEKQEWRNLGDKWFCKGSAAVSERRQQWNNGMLHEGSRLLLGSFLKTSRDINVQFMLFLSFFKRLADSEVAQ</sequence>
<dbReference type="AlphaFoldDB" id="A0A1A8MZ62"/>
<protein>
    <submittedName>
        <fullName evidence="1">Chromosome 20 open reading frame 112</fullName>
    </submittedName>
</protein>
<reference evidence="1" key="1">
    <citation type="submission" date="2016-05" db="EMBL/GenBank/DDBJ databases">
        <authorList>
            <person name="Lavstsen T."/>
            <person name="Jespersen J.S."/>
        </authorList>
    </citation>
    <scope>NUCLEOTIDE SEQUENCE</scope>
    <source>
        <tissue evidence="1">Brain</tissue>
    </source>
</reference>